<comment type="caution">
    <text evidence="2">The sequence shown here is derived from an EMBL/GenBank/DDBJ whole genome shotgun (WGS) entry which is preliminary data.</text>
</comment>
<protein>
    <submittedName>
        <fullName evidence="2">Uncharacterized protein</fullName>
    </submittedName>
</protein>
<reference evidence="2" key="1">
    <citation type="journal article" date="2015" name="Nature">
        <title>Complex archaea that bridge the gap between prokaryotes and eukaryotes.</title>
        <authorList>
            <person name="Spang A."/>
            <person name="Saw J.H."/>
            <person name="Jorgensen S.L."/>
            <person name="Zaremba-Niedzwiedzka K."/>
            <person name="Martijn J."/>
            <person name="Lind A.E."/>
            <person name="van Eijk R."/>
            <person name="Schleper C."/>
            <person name="Guy L."/>
            <person name="Ettema T.J."/>
        </authorList>
    </citation>
    <scope>NUCLEOTIDE SEQUENCE</scope>
</reference>
<accession>A0A0F8YIE1</accession>
<gene>
    <name evidence="2" type="ORF">LCGC14_2893200</name>
</gene>
<name>A0A0F8YIE1_9ZZZZ</name>
<dbReference type="AlphaFoldDB" id="A0A0F8YIE1"/>
<feature type="compositionally biased region" description="Polar residues" evidence="1">
    <location>
        <begin position="203"/>
        <end position="215"/>
    </location>
</feature>
<feature type="compositionally biased region" description="Basic and acidic residues" evidence="1">
    <location>
        <begin position="48"/>
        <end position="66"/>
    </location>
</feature>
<feature type="compositionally biased region" description="Basic and acidic residues" evidence="1">
    <location>
        <begin position="246"/>
        <end position="261"/>
    </location>
</feature>
<feature type="region of interest" description="Disordered" evidence="1">
    <location>
        <begin position="202"/>
        <end position="261"/>
    </location>
</feature>
<proteinExistence type="predicted"/>
<feature type="non-terminal residue" evidence="2">
    <location>
        <position position="1"/>
    </location>
</feature>
<evidence type="ECO:0000256" key="1">
    <source>
        <dbReference type="SAM" id="MobiDB-lite"/>
    </source>
</evidence>
<organism evidence="2">
    <name type="scientific">marine sediment metagenome</name>
    <dbReference type="NCBI Taxonomy" id="412755"/>
    <lineage>
        <taxon>unclassified sequences</taxon>
        <taxon>metagenomes</taxon>
        <taxon>ecological metagenomes</taxon>
    </lineage>
</organism>
<sequence>QKEVQDPSVLSEEERRVIALDWFKDKSHDDLKGIPAWNAQVSRGYQKGRSDADAETRKEQEQHEAEQLEASQLRTMFEVNGTPIDDQQIGAMVRQYPSANVSAAHSRYLELKDGRGRGTAVASRIAADDIMKQFRDVLTKEPEYEEFDFDALEKELAGSEPDPILRAAKWLRRVNERGVGVTRDEMLKAAREAAKEEVLAAQNEAQAERNGSSTGPGVIPGGQKPTSGGLRVSDIPVGVGGKTTHQLKEDSDKMLDRFFGQ</sequence>
<dbReference type="EMBL" id="LAZR01056762">
    <property type="protein sequence ID" value="KKK73500.1"/>
    <property type="molecule type" value="Genomic_DNA"/>
</dbReference>
<evidence type="ECO:0000313" key="2">
    <source>
        <dbReference type="EMBL" id="KKK73500.1"/>
    </source>
</evidence>
<feature type="region of interest" description="Disordered" evidence="1">
    <location>
        <begin position="28"/>
        <end position="70"/>
    </location>
</feature>